<feature type="domain" description="CCHC-type" evidence="2">
    <location>
        <begin position="51"/>
        <end position="66"/>
    </location>
</feature>
<evidence type="ECO:0000313" key="4">
    <source>
        <dbReference type="Proteomes" id="UP000325315"/>
    </source>
</evidence>
<evidence type="ECO:0000256" key="1">
    <source>
        <dbReference type="PROSITE-ProRule" id="PRU00047"/>
    </source>
</evidence>
<dbReference type="GO" id="GO:0008270">
    <property type="term" value="F:zinc ion binding"/>
    <property type="evidence" value="ECO:0007669"/>
    <property type="project" value="UniProtKB-KW"/>
</dbReference>
<dbReference type="GO" id="GO:0003676">
    <property type="term" value="F:nucleic acid binding"/>
    <property type="evidence" value="ECO:0007669"/>
    <property type="project" value="InterPro"/>
</dbReference>
<protein>
    <submittedName>
        <fullName evidence="3">Zf-CCHC domain-containing protein/UBN2 domain-containing protein</fullName>
    </submittedName>
</protein>
<dbReference type="Gene3D" id="4.10.60.10">
    <property type="entry name" value="Zinc finger, CCHC-type"/>
    <property type="match status" value="1"/>
</dbReference>
<comment type="caution">
    <text evidence="3">The sequence shown here is derived from an EMBL/GenBank/DDBJ whole genome shotgun (WGS) entry which is preliminary data.</text>
</comment>
<reference evidence="4" key="1">
    <citation type="journal article" date="2019" name="Plant Biotechnol. J.">
        <title>Genome sequencing of the Australian wild diploid species Gossypium australe highlights disease resistance and delayed gland morphogenesis.</title>
        <authorList>
            <person name="Cai Y."/>
            <person name="Cai X."/>
            <person name="Wang Q."/>
            <person name="Wang P."/>
            <person name="Zhang Y."/>
            <person name="Cai C."/>
            <person name="Xu Y."/>
            <person name="Wang K."/>
            <person name="Zhou Z."/>
            <person name="Wang C."/>
            <person name="Geng S."/>
            <person name="Li B."/>
            <person name="Dong Q."/>
            <person name="Hou Y."/>
            <person name="Wang H."/>
            <person name="Ai P."/>
            <person name="Liu Z."/>
            <person name="Yi F."/>
            <person name="Sun M."/>
            <person name="An G."/>
            <person name="Cheng J."/>
            <person name="Zhang Y."/>
            <person name="Shi Q."/>
            <person name="Xie Y."/>
            <person name="Shi X."/>
            <person name="Chang Y."/>
            <person name="Huang F."/>
            <person name="Chen Y."/>
            <person name="Hong S."/>
            <person name="Mi L."/>
            <person name="Sun Q."/>
            <person name="Zhang L."/>
            <person name="Zhou B."/>
            <person name="Peng R."/>
            <person name="Zhang X."/>
            <person name="Liu F."/>
        </authorList>
    </citation>
    <scope>NUCLEOTIDE SEQUENCE [LARGE SCALE GENOMIC DNA]</scope>
    <source>
        <strain evidence="4">cv. PA1801</strain>
    </source>
</reference>
<proteinExistence type="predicted"/>
<sequence length="158" mass="18561">MRIKEGVEEEKMENKKVDVDEDEEMVMFARRFKRFMRLKIESSKEKDPIVCYECKKSGHVKFDCPQWKKMWSSKQKHKANVATWSDDDSSDEETQEVSNLCLMTIDDSKVTSNSSTSNSYSFDELQDAYYELGLKFEVMNSKHKKNISNLKNENDLLS</sequence>
<dbReference type="SUPFAM" id="SSF57756">
    <property type="entry name" value="Retrovirus zinc finger-like domains"/>
    <property type="match status" value="1"/>
</dbReference>
<keyword evidence="1" id="KW-0862">Zinc</keyword>
<evidence type="ECO:0000259" key="2">
    <source>
        <dbReference type="PROSITE" id="PS50158"/>
    </source>
</evidence>
<dbReference type="EMBL" id="SMMG02000007">
    <property type="protein sequence ID" value="KAA3466698.1"/>
    <property type="molecule type" value="Genomic_DNA"/>
</dbReference>
<dbReference type="Pfam" id="PF00098">
    <property type="entry name" value="zf-CCHC"/>
    <property type="match status" value="1"/>
</dbReference>
<keyword evidence="4" id="KW-1185">Reference proteome</keyword>
<dbReference type="OrthoDB" id="1020190at2759"/>
<keyword evidence="1" id="KW-0863">Zinc-finger</keyword>
<dbReference type="Proteomes" id="UP000325315">
    <property type="component" value="Unassembled WGS sequence"/>
</dbReference>
<dbReference type="AlphaFoldDB" id="A0A5B6VC37"/>
<dbReference type="InterPro" id="IPR036875">
    <property type="entry name" value="Znf_CCHC_sf"/>
</dbReference>
<organism evidence="3 4">
    <name type="scientific">Gossypium australe</name>
    <dbReference type="NCBI Taxonomy" id="47621"/>
    <lineage>
        <taxon>Eukaryota</taxon>
        <taxon>Viridiplantae</taxon>
        <taxon>Streptophyta</taxon>
        <taxon>Embryophyta</taxon>
        <taxon>Tracheophyta</taxon>
        <taxon>Spermatophyta</taxon>
        <taxon>Magnoliopsida</taxon>
        <taxon>eudicotyledons</taxon>
        <taxon>Gunneridae</taxon>
        <taxon>Pentapetalae</taxon>
        <taxon>rosids</taxon>
        <taxon>malvids</taxon>
        <taxon>Malvales</taxon>
        <taxon>Malvaceae</taxon>
        <taxon>Malvoideae</taxon>
        <taxon>Gossypium</taxon>
    </lineage>
</organism>
<dbReference type="InterPro" id="IPR001878">
    <property type="entry name" value="Znf_CCHC"/>
</dbReference>
<gene>
    <name evidence="3" type="ORF">EPI10_001770</name>
</gene>
<accession>A0A5B6VC37</accession>
<evidence type="ECO:0000313" key="3">
    <source>
        <dbReference type="EMBL" id="KAA3466698.1"/>
    </source>
</evidence>
<dbReference type="SMART" id="SM00343">
    <property type="entry name" value="ZnF_C2HC"/>
    <property type="match status" value="1"/>
</dbReference>
<name>A0A5B6VC37_9ROSI</name>
<dbReference type="PROSITE" id="PS50158">
    <property type="entry name" value="ZF_CCHC"/>
    <property type="match status" value="1"/>
</dbReference>
<keyword evidence="1" id="KW-0479">Metal-binding</keyword>